<gene>
    <name evidence="1" type="ORF">FCALED_LOCUS9537</name>
</gene>
<comment type="caution">
    <text evidence="1">The sequence shown here is derived from an EMBL/GenBank/DDBJ whole genome shotgun (WGS) entry which is preliminary data.</text>
</comment>
<dbReference type="AlphaFoldDB" id="A0A9N9GRD3"/>
<organism evidence="1 2">
    <name type="scientific">Funneliformis caledonium</name>
    <dbReference type="NCBI Taxonomy" id="1117310"/>
    <lineage>
        <taxon>Eukaryota</taxon>
        <taxon>Fungi</taxon>
        <taxon>Fungi incertae sedis</taxon>
        <taxon>Mucoromycota</taxon>
        <taxon>Glomeromycotina</taxon>
        <taxon>Glomeromycetes</taxon>
        <taxon>Glomerales</taxon>
        <taxon>Glomeraceae</taxon>
        <taxon>Funneliformis</taxon>
    </lineage>
</organism>
<evidence type="ECO:0000313" key="2">
    <source>
        <dbReference type="Proteomes" id="UP000789570"/>
    </source>
</evidence>
<reference evidence="1" key="1">
    <citation type="submission" date="2021-06" db="EMBL/GenBank/DDBJ databases">
        <authorList>
            <person name="Kallberg Y."/>
            <person name="Tangrot J."/>
            <person name="Rosling A."/>
        </authorList>
    </citation>
    <scope>NUCLEOTIDE SEQUENCE</scope>
    <source>
        <strain evidence="1">UK204</strain>
    </source>
</reference>
<sequence length="210" mass="24265">MPSYQRASSLRCDMLFLVDHCISFQASSKHKQSYQSKAYFFDHILVLHELHQLQDLDVQVSSADAESTEVANVGEFKISKSNIDIDNVSDFKSYPDVNDISFHDELKGYDNIEDSNNDNISFYDNNFSIHDKPIENYNAISIKSTEEIKELDNETNIDVDNNANEQLILDDNVYKQLDNEIKSYNWYNKIPDALESLMLDIKKEKTNSEV</sequence>
<evidence type="ECO:0000313" key="1">
    <source>
        <dbReference type="EMBL" id="CAG8620687.1"/>
    </source>
</evidence>
<dbReference type="EMBL" id="CAJVPQ010003199">
    <property type="protein sequence ID" value="CAG8620687.1"/>
    <property type="molecule type" value="Genomic_DNA"/>
</dbReference>
<keyword evidence="2" id="KW-1185">Reference proteome</keyword>
<accession>A0A9N9GRD3</accession>
<name>A0A9N9GRD3_9GLOM</name>
<dbReference type="Proteomes" id="UP000789570">
    <property type="component" value="Unassembled WGS sequence"/>
</dbReference>
<protein>
    <submittedName>
        <fullName evidence="1">5887_t:CDS:1</fullName>
    </submittedName>
</protein>
<proteinExistence type="predicted"/>